<dbReference type="GO" id="GO:0044715">
    <property type="term" value="F:8-oxo-dGDP phosphatase activity"/>
    <property type="evidence" value="ECO:0007669"/>
    <property type="project" value="TreeGrafter"/>
</dbReference>
<dbReference type="GO" id="GO:0046872">
    <property type="term" value="F:metal ion binding"/>
    <property type="evidence" value="ECO:0007669"/>
    <property type="project" value="UniProtKB-KW"/>
</dbReference>
<dbReference type="EC" id="3.6.1.55" evidence="12"/>
<dbReference type="InterPro" id="IPR020476">
    <property type="entry name" value="Nudix_hydrolase"/>
</dbReference>
<dbReference type="SUPFAM" id="SSF55811">
    <property type="entry name" value="Nudix"/>
    <property type="match status" value="1"/>
</dbReference>
<comment type="catalytic activity">
    <reaction evidence="10">
        <text>8-oxo-dGTP + H2O = 8-oxo-dGMP + diphosphate + H(+)</text>
        <dbReference type="Rhea" id="RHEA:31575"/>
        <dbReference type="ChEBI" id="CHEBI:15377"/>
        <dbReference type="ChEBI" id="CHEBI:15378"/>
        <dbReference type="ChEBI" id="CHEBI:33019"/>
        <dbReference type="ChEBI" id="CHEBI:63224"/>
        <dbReference type="ChEBI" id="CHEBI:77896"/>
        <dbReference type="EC" id="3.6.1.55"/>
    </reaction>
</comment>
<evidence type="ECO:0000256" key="1">
    <source>
        <dbReference type="ARBA" id="ARBA00001946"/>
    </source>
</evidence>
<protein>
    <recommendedName>
        <fullName evidence="13">8-oxo-dGTP diphosphatase</fullName>
        <ecNumber evidence="12">3.6.1.55</ecNumber>
    </recommendedName>
    <alternativeName>
        <fullName evidence="16">7,8-dihydro-8-oxoguanine-triphosphatase</fullName>
    </alternativeName>
    <alternativeName>
        <fullName evidence="15">Mutator protein MutT</fullName>
    </alternativeName>
    <alternativeName>
        <fullName evidence="14">dGTP pyrophosphohydrolase</fullName>
    </alternativeName>
</protein>
<keyword evidence="8" id="KW-0460">Magnesium</keyword>
<sequence>MKRIEVVAAVICHEGLYLATQRGYGEYKDYWEFPGGKVEPGESREEALRREIREELDVDIQIDDFLVTVEHDYPTFHLVMHCYLCSLGAGRLVLKEHENSAWLGRDNLDTVAWLPADREVVRCLM</sequence>
<accession>A0A9D2GY52</accession>
<dbReference type="InterPro" id="IPR047127">
    <property type="entry name" value="MutT-like"/>
</dbReference>
<dbReference type="PANTHER" id="PTHR47707:SF1">
    <property type="entry name" value="NUDIX HYDROLASE FAMILY PROTEIN"/>
    <property type="match status" value="1"/>
</dbReference>
<name>A0A9D2GY52_9BACE</name>
<gene>
    <name evidence="19" type="ORF">H9807_08285</name>
</gene>
<evidence type="ECO:0000256" key="4">
    <source>
        <dbReference type="ARBA" id="ARBA00022705"/>
    </source>
</evidence>
<dbReference type="GO" id="GO:0008413">
    <property type="term" value="F:8-oxo-7,8-dihydroguanosine triphosphate pyrophosphatase activity"/>
    <property type="evidence" value="ECO:0007669"/>
    <property type="project" value="TreeGrafter"/>
</dbReference>
<comment type="similarity">
    <text evidence="2 17">Belongs to the Nudix hydrolase family.</text>
</comment>
<evidence type="ECO:0000256" key="15">
    <source>
        <dbReference type="ARBA" id="ARBA00041979"/>
    </source>
</evidence>
<keyword evidence="3" id="KW-0515">Mutator protein</keyword>
<evidence type="ECO:0000256" key="9">
    <source>
        <dbReference type="ARBA" id="ARBA00023204"/>
    </source>
</evidence>
<proteinExistence type="inferred from homology"/>
<evidence type="ECO:0000256" key="13">
    <source>
        <dbReference type="ARBA" id="ARBA00040794"/>
    </source>
</evidence>
<dbReference type="GO" id="GO:0044716">
    <property type="term" value="F:8-oxo-GDP phosphatase activity"/>
    <property type="evidence" value="ECO:0007669"/>
    <property type="project" value="TreeGrafter"/>
</dbReference>
<keyword evidence="5" id="KW-0479">Metal-binding</keyword>
<dbReference type="PANTHER" id="PTHR47707">
    <property type="entry name" value="8-OXO-DGTP DIPHOSPHATASE"/>
    <property type="match status" value="1"/>
</dbReference>
<dbReference type="EMBL" id="DXAV01000068">
    <property type="protein sequence ID" value="HIZ92098.1"/>
    <property type="molecule type" value="Genomic_DNA"/>
</dbReference>
<keyword evidence="9" id="KW-0234">DNA repair</keyword>
<evidence type="ECO:0000256" key="12">
    <source>
        <dbReference type="ARBA" id="ARBA00038905"/>
    </source>
</evidence>
<evidence type="ECO:0000313" key="20">
    <source>
        <dbReference type="Proteomes" id="UP000824108"/>
    </source>
</evidence>
<evidence type="ECO:0000313" key="19">
    <source>
        <dbReference type="EMBL" id="HIZ92098.1"/>
    </source>
</evidence>
<evidence type="ECO:0000256" key="2">
    <source>
        <dbReference type="ARBA" id="ARBA00005582"/>
    </source>
</evidence>
<dbReference type="Pfam" id="PF00293">
    <property type="entry name" value="NUDIX"/>
    <property type="match status" value="1"/>
</dbReference>
<keyword evidence="6" id="KW-0227">DNA damage</keyword>
<dbReference type="InterPro" id="IPR000086">
    <property type="entry name" value="NUDIX_hydrolase_dom"/>
</dbReference>
<dbReference type="GO" id="GO:0035539">
    <property type="term" value="F:8-oxo-7,8-dihydrodeoxyguanosine triphosphate pyrophosphatase activity"/>
    <property type="evidence" value="ECO:0007669"/>
    <property type="project" value="UniProtKB-EC"/>
</dbReference>
<evidence type="ECO:0000256" key="14">
    <source>
        <dbReference type="ARBA" id="ARBA00041592"/>
    </source>
</evidence>
<dbReference type="PRINTS" id="PR00502">
    <property type="entry name" value="NUDIXFAMILY"/>
</dbReference>
<evidence type="ECO:0000256" key="3">
    <source>
        <dbReference type="ARBA" id="ARBA00022457"/>
    </source>
</evidence>
<dbReference type="CDD" id="cd03425">
    <property type="entry name" value="NUDIX_MutT_NudA_like"/>
    <property type="match status" value="1"/>
</dbReference>
<evidence type="ECO:0000256" key="11">
    <source>
        <dbReference type="ARBA" id="ARBA00036904"/>
    </source>
</evidence>
<evidence type="ECO:0000256" key="16">
    <source>
        <dbReference type="ARBA" id="ARBA00042798"/>
    </source>
</evidence>
<evidence type="ECO:0000259" key="18">
    <source>
        <dbReference type="PROSITE" id="PS51462"/>
    </source>
</evidence>
<evidence type="ECO:0000256" key="6">
    <source>
        <dbReference type="ARBA" id="ARBA00022763"/>
    </source>
</evidence>
<reference evidence="19" key="2">
    <citation type="submission" date="2021-04" db="EMBL/GenBank/DDBJ databases">
        <authorList>
            <person name="Gilroy R."/>
        </authorList>
    </citation>
    <scope>NUCLEOTIDE SEQUENCE</scope>
    <source>
        <strain evidence="19">CHK118-2852</strain>
    </source>
</reference>
<dbReference type="GO" id="GO:0006281">
    <property type="term" value="P:DNA repair"/>
    <property type="evidence" value="ECO:0007669"/>
    <property type="project" value="UniProtKB-KW"/>
</dbReference>
<evidence type="ECO:0000256" key="10">
    <source>
        <dbReference type="ARBA" id="ARBA00035861"/>
    </source>
</evidence>
<dbReference type="Proteomes" id="UP000824108">
    <property type="component" value="Unassembled WGS sequence"/>
</dbReference>
<keyword evidence="4" id="KW-0235">DNA replication</keyword>
<dbReference type="AlphaFoldDB" id="A0A9D2GY52"/>
<reference evidence="19" key="1">
    <citation type="journal article" date="2021" name="PeerJ">
        <title>Extensive microbial diversity within the chicken gut microbiome revealed by metagenomics and culture.</title>
        <authorList>
            <person name="Gilroy R."/>
            <person name="Ravi A."/>
            <person name="Getino M."/>
            <person name="Pursley I."/>
            <person name="Horton D.L."/>
            <person name="Alikhan N.F."/>
            <person name="Baker D."/>
            <person name="Gharbi K."/>
            <person name="Hall N."/>
            <person name="Watson M."/>
            <person name="Adriaenssens E.M."/>
            <person name="Foster-Nyarko E."/>
            <person name="Jarju S."/>
            <person name="Secka A."/>
            <person name="Antonio M."/>
            <person name="Oren A."/>
            <person name="Chaudhuri R.R."/>
            <person name="La Ragione R."/>
            <person name="Hildebrand F."/>
            <person name="Pallen M.J."/>
        </authorList>
    </citation>
    <scope>NUCLEOTIDE SEQUENCE</scope>
    <source>
        <strain evidence="19">CHK118-2852</strain>
    </source>
</reference>
<comment type="cofactor">
    <cofactor evidence="1">
        <name>Mg(2+)</name>
        <dbReference type="ChEBI" id="CHEBI:18420"/>
    </cofactor>
</comment>
<evidence type="ECO:0000256" key="17">
    <source>
        <dbReference type="RuleBase" id="RU003476"/>
    </source>
</evidence>
<keyword evidence="7 17" id="KW-0378">Hydrolase</keyword>
<dbReference type="Gene3D" id="3.90.79.10">
    <property type="entry name" value="Nucleoside Triphosphate Pyrophosphohydrolase"/>
    <property type="match status" value="1"/>
</dbReference>
<comment type="catalytic activity">
    <reaction evidence="11">
        <text>8-oxo-GTP + H2O = 8-oxo-GMP + diphosphate + H(+)</text>
        <dbReference type="Rhea" id="RHEA:67616"/>
        <dbReference type="ChEBI" id="CHEBI:15377"/>
        <dbReference type="ChEBI" id="CHEBI:15378"/>
        <dbReference type="ChEBI" id="CHEBI:33019"/>
        <dbReference type="ChEBI" id="CHEBI:143553"/>
        <dbReference type="ChEBI" id="CHEBI:145694"/>
    </reaction>
</comment>
<evidence type="ECO:0000256" key="5">
    <source>
        <dbReference type="ARBA" id="ARBA00022723"/>
    </source>
</evidence>
<dbReference type="PROSITE" id="PS51462">
    <property type="entry name" value="NUDIX"/>
    <property type="match status" value="1"/>
</dbReference>
<dbReference type="GO" id="GO:0006260">
    <property type="term" value="P:DNA replication"/>
    <property type="evidence" value="ECO:0007669"/>
    <property type="project" value="UniProtKB-KW"/>
</dbReference>
<organism evidence="19 20">
    <name type="scientific">Candidatus Bacteroides merdavium</name>
    <dbReference type="NCBI Taxonomy" id="2838472"/>
    <lineage>
        <taxon>Bacteria</taxon>
        <taxon>Pseudomonadati</taxon>
        <taxon>Bacteroidota</taxon>
        <taxon>Bacteroidia</taxon>
        <taxon>Bacteroidales</taxon>
        <taxon>Bacteroidaceae</taxon>
        <taxon>Bacteroides</taxon>
    </lineage>
</organism>
<dbReference type="InterPro" id="IPR015797">
    <property type="entry name" value="NUDIX_hydrolase-like_dom_sf"/>
</dbReference>
<dbReference type="PROSITE" id="PS00893">
    <property type="entry name" value="NUDIX_BOX"/>
    <property type="match status" value="1"/>
</dbReference>
<evidence type="ECO:0000256" key="7">
    <source>
        <dbReference type="ARBA" id="ARBA00022801"/>
    </source>
</evidence>
<evidence type="ECO:0000256" key="8">
    <source>
        <dbReference type="ARBA" id="ARBA00022842"/>
    </source>
</evidence>
<feature type="domain" description="Nudix hydrolase" evidence="18">
    <location>
        <begin position="2"/>
        <end position="125"/>
    </location>
</feature>
<dbReference type="InterPro" id="IPR020084">
    <property type="entry name" value="NUDIX_hydrolase_CS"/>
</dbReference>
<comment type="caution">
    <text evidence="19">The sequence shown here is derived from an EMBL/GenBank/DDBJ whole genome shotgun (WGS) entry which is preliminary data.</text>
</comment>